<dbReference type="PANTHER" id="PTHR31860:SF5">
    <property type="entry name" value="ARGH (DUF639)"/>
    <property type="match status" value="1"/>
</dbReference>
<sequence length="839" mass="95375">FSPILHGYATWNMQKLPVNEYFSLHQSPKTEYEKTKKKTNQRLKNTDHTRGRKTMGKMKHLSSIANDVVQRCSQELDLPIDKMVEEFECQWKPGAQGTYSKKFVEFCNTKVMSRVCQNIPERIKDSSFTRLTFDMMLAWQQPDANDNDQSHHLESVGKESEDKRIQSTLSPEQDDISLFYSDIMPLLADHEPSVGEDAFVYLGTIVPLPVDIINGRYTFETLTAPTGHKLHFPAYDMFVKEIHKCMKHLQKQAKPKGVELADDEIILHVEGTMASQRVVRHIKETSWPGRLTLTNYALYFEAAGIINYEDAIKIDLTKDSGANSAKPISTGPWGAPLFDKAIVYESPDFEEGVVLEFPEMTSSTRRDHWLMLIKEVTLMHQFLKKHNVEAPSQAWEVHSRTILGIIRLHAAREMLRISPPDPKKFLIFSLFEEVPKGDFVLEELAGISLKVGATKIPCSASSILRSMNMEQLGNILKEEGEEKSKEKGKVIEEEDMLASLESAVNQSREEGMEIEKAKATTTELEEEGISESVAVLMELMKPLQDALPWFQEVLSWKRPSRTLFILALTILTVYKEWIGKAISACLILAVVKMAQARNKMVHKKREDAVTVSTESDQTVTESIVSAQHGLIRLHQLMQHVNITIMKLRSIYTSKASKHANMVMASMLALASFFAVVPLKLVIIFGTIYCFVMTSSVGKYMSNDQSNRRMKEWWDSIPIVPVREHACKNFNKNKIYNQTKKKVELEYLRKMKSKKSSRAYGTGFLLISTIFLIFFSRQASSYQMLICLDLNISCSECKAQCNETSYGGICVKKNPKTNRIICCCKKSPPSYYDLIDAPSS</sequence>
<feature type="transmembrane region" description="Helical" evidence="2">
    <location>
        <begin position="758"/>
        <end position="775"/>
    </location>
</feature>
<dbReference type="Proteomes" id="UP000836841">
    <property type="component" value="Chromosome 4"/>
</dbReference>
<reference evidence="3 4" key="1">
    <citation type="submission" date="2022-03" db="EMBL/GenBank/DDBJ databases">
        <authorList>
            <person name="Nunn A."/>
            <person name="Chopra R."/>
            <person name="Nunn A."/>
            <person name="Contreras Garrido A."/>
        </authorList>
    </citation>
    <scope>NUCLEOTIDE SEQUENCE [LARGE SCALE GENOMIC DNA]</scope>
</reference>
<evidence type="ECO:0000256" key="1">
    <source>
        <dbReference type="SAM" id="MobiDB-lite"/>
    </source>
</evidence>
<evidence type="ECO:0000256" key="2">
    <source>
        <dbReference type="SAM" id="Phobius"/>
    </source>
</evidence>
<dbReference type="AlphaFoldDB" id="A0AAU9SG05"/>
<proteinExistence type="predicted"/>
<dbReference type="EMBL" id="OU466860">
    <property type="protein sequence ID" value="CAH2061575.1"/>
    <property type="molecule type" value="Genomic_DNA"/>
</dbReference>
<evidence type="ECO:0000313" key="4">
    <source>
        <dbReference type="Proteomes" id="UP000836841"/>
    </source>
</evidence>
<keyword evidence="2" id="KW-0472">Membrane</keyword>
<feature type="region of interest" description="Disordered" evidence="1">
    <location>
        <begin position="144"/>
        <end position="169"/>
    </location>
</feature>
<dbReference type="PANTHER" id="PTHR31860">
    <property type="entry name" value="HEAT-INDUCIBLE TRANSCRIPTION REPRESSOR (DUF639)-RELATED"/>
    <property type="match status" value="1"/>
</dbReference>
<keyword evidence="4" id="KW-1185">Reference proteome</keyword>
<gene>
    <name evidence="3" type="ORF">TAV2_LOCUS13003</name>
</gene>
<protein>
    <submittedName>
        <fullName evidence="3">Uncharacterized protein</fullName>
    </submittedName>
</protein>
<feature type="non-terminal residue" evidence="3">
    <location>
        <position position="839"/>
    </location>
</feature>
<feature type="compositionally biased region" description="Basic and acidic residues" evidence="1">
    <location>
        <begin position="148"/>
        <end position="165"/>
    </location>
</feature>
<name>A0AAU9SG05_THLAR</name>
<dbReference type="Pfam" id="PF04842">
    <property type="entry name" value="DUF639"/>
    <property type="match status" value="1"/>
</dbReference>
<keyword evidence="2" id="KW-0812">Transmembrane</keyword>
<dbReference type="InterPro" id="IPR006927">
    <property type="entry name" value="DUF639"/>
</dbReference>
<evidence type="ECO:0000313" key="3">
    <source>
        <dbReference type="EMBL" id="CAH2061575.1"/>
    </source>
</evidence>
<accession>A0AAU9SG05</accession>
<keyword evidence="2" id="KW-1133">Transmembrane helix</keyword>
<organism evidence="3 4">
    <name type="scientific">Thlaspi arvense</name>
    <name type="common">Field penny-cress</name>
    <dbReference type="NCBI Taxonomy" id="13288"/>
    <lineage>
        <taxon>Eukaryota</taxon>
        <taxon>Viridiplantae</taxon>
        <taxon>Streptophyta</taxon>
        <taxon>Embryophyta</taxon>
        <taxon>Tracheophyta</taxon>
        <taxon>Spermatophyta</taxon>
        <taxon>Magnoliopsida</taxon>
        <taxon>eudicotyledons</taxon>
        <taxon>Gunneridae</taxon>
        <taxon>Pentapetalae</taxon>
        <taxon>rosids</taxon>
        <taxon>malvids</taxon>
        <taxon>Brassicales</taxon>
        <taxon>Brassicaceae</taxon>
        <taxon>Thlaspideae</taxon>
        <taxon>Thlaspi</taxon>
    </lineage>
</organism>